<protein>
    <submittedName>
        <fullName evidence="1">Uncharacterized protein</fullName>
    </submittedName>
</protein>
<keyword evidence="2" id="KW-1185">Reference proteome</keyword>
<gene>
    <name evidence="1" type="ORF">Ciccas_012533</name>
</gene>
<organism evidence="1 2">
    <name type="scientific">Cichlidogyrus casuarinus</name>
    <dbReference type="NCBI Taxonomy" id="1844966"/>
    <lineage>
        <taxon>Eukaryota</taxon>
        <taxon>Metazoa</taxon>
        <taxon>Spiralia</taxon>
        <taxon>Lophotrochozoa</taxon>
        <taxon>Platyhelminthes</taxon>
        <taxon>Monogenea</taxon>
        <taxon>Monopisthocotylea</taxon>
        <taxon>Dactylogyridea</taxon>
        <taxon>Ancyrocephalidae</taxon>
        <taxon>Cichlidogyrus</taxon>
    </lineage>
</organism>
<comment type="caution">
    <text evidence="1">The sequence shown here is derived from an EMBL/GenBank/DDBJ whole genome shotgun (WGS) entry which is preliminary data.</text>
</comment>
<evidence type="ECO:0000313" key="1">
    <source>
        <dbReference type="EMBL" id="KAL3308928.1"/>
    </source>
</evidence>
<dbReference type="Proteomes" id="UP001626550">
    <property type="component" value="Unassembled WGS sequence"/>
</dbReference>
<proteinExistence type="predicted"/>
<name>A0ABD2PPH6_9PLAT</name>
<reference evidence="1 2" key="1">
    <citation type="submission" date="2024-11" db="EMBL/GenBank/DDBJ databases">
        <title>Adaptive evolution of stress response genes in parasites aligns with host niche diversity.</title>
        <authorList>
            <person name="Hahn C."/>
            <person name="Resl P."/>
        </authorList>
    </citation>
    <scope>NUCLEOTIDE SEQUENCE [LARGE SCALE GENOMIC DNA]</scope>
    <source>
        <strain evidence="1">EGGRZ-B1_66</strain>
        <tissue evidence="1">Body</tissue>
    </source>
</reference>
<dbReference type="EMBL" id="JBJKFK010004518">
    <property type="protein sequence ID" value="KAL3308928.1"/>
    <property type="molecule type" value="Genomic_DNA"/>
</dbReference>
<sequence>MSLVTKECGRLSSLRRAESEQIAEPSIGIEAVTDILIQSTSIPIRETLVAPASPPTTPVRVASTSVVFVSYSLQNLKIFYRLLLNQHRRVGIPVLCQPP</sequence>
<dbReference type="AlphaFoldDB" id="A0ABD2PPH6"/>
<evidence type="ECO:0000313" key="2">
    <source>
        <dbReference type="Proteomes" id="UP001626550"/>
    </source>
</evidence>
<accession>A0ABD2PPH6</accession>